<evidence type="ECO:0000313" key="4">
    <source>
        <dbReference type="Proteomes" id="UP001295684"/>
    </source>
</evidence>
<feature type="compositionally biased region" description="Basic and acidic residues" evidence="2">
    <location>
        <begin position="497"/>
        <end position="506"/>
    </location>
</feature>
<dbReference type="EMBL" id="CAMPGE010024311">
    <property type="protein sequence ID" value="CAI2382162.1"/>
    <property type="molecule type" value="Genomic_DNA"/>
</dbReference>
<feature type="region of interest" description="Disordered" evidence="2">
    <location>
        <begin position="1"/>
        <end position="32"/>
    </location>
</feature>
<evidence type="ECO:0000256" key="2">
    <source>
        <dbReference type="SAM" id="MobiDB-lite"/>
    </source>
</evidence>
<feature type="coiled-coil region" evidence="1">
    <location>
        <begin position="223"/>
        <end position="250"/>
    </location>
</feature>
<comment type="caution">
    <text evidence="3">The sequence shown here is derived from an EMBL/GenBank/DDBJ whole genome shotgun (WGS) entry which is preliminary data.</text>
</comment>
<evidence type="ECO:0000313" key="3">
    <source>
        <dbReference type="EMBL" id="CAI2382162.1"/>
    </source>
</evidence>
<reference evidence="3" key="1">
    <citation type="submission" date="2023-07" db="EMBL/GenBank/DDBJ databases">
        <authorList>
            <consortium name="AG Swart"/>
            <person name="Singh M."/>
            <person name="Singh A."/>
            <person name="Seah K."/>
            <person name="Emmerich C."/>
        </authorList>
    </citation>
    <scope>NUCLEOTIDE SEQUENCE</scope>
    <source>
        <strain evidence="3">DP1</strain>
    </source>
</reference>
<keyword evidence="1" id="KW-0175">Coiled coil</keyword>
<feature type="compositionally biased region" description="Polar residues" evidence="2">
    <location>
        <begin position="484"/>
        <end position="496"/>
    </location>
</feature>
<gene>
    <name evidence="3" type="ORF">ECRASSUSDP1_LOCUS23630</name>
</gene>
<proteinExistence type="predicted"/>
<keyword evidence="4" id="KW-1185">Reference proteome</keyword>
<accession>A0AAD2D690</accession>
<dbReference type="Proteomes" id="UP001295684">
    <property type="component" value="Unassembled WGS sequence"/>
</dbReference>
<feature type="region of interest" description="Disordered" evidence="2">
    <location>
        <begin position="484"/>
        <end position="506"/>
    </location>
</feature>
<evidence type="ECO:0000256" key="1">
    <source>
        <dbReference type="SAM" id="Coils"/>
    </source>
</evidence>
<sequence>MKESGSEKNLKLHENEPLLPEPRRDLLGGTLNSKLKKGRVKTRKQSYEEPHSDVIYPKILNQKSSKPNKKERLKLEVERKGYLKHIKNLRLAHKVTLKNEKFLTMTKLEEIVSQKLAAYEKGITKILNKFITHFELLNTKINRLNKDVKRYAKFIRKYELNMLETIIIHGGNELEIPQYLYKPQMQILEKDQGFRPMEWLIKDCLKSNMLQIETQDKGIQAHLDNSEEVIQELQKEIALKDGKIKFLQNQLSLSTHELEESYKKREQELIVKYEKYISSLKSDKSQLIHELKNVKTIFKKPYLYNKYFANGFTDFASIEAIQDKMNENSLMHKLREEHSEAEEVKPRVFKLNRKKVKRQKANIFEDILEQAYEPETSTPHKIHDKATVIVRRGKLVAESISNVNANKSRNNHNQGLLPKTQVQTKQNSLMNILHQKHHRIRKRKSKKRESINVDQAHSSFNYYEDDLNHLLPNKVKGKRNMRVFTNSSSPTDSKMTNTKDETTYSTHERMCRTLSKEMDRPMTSKKFREKKLSKLNTNGSEIIIQNNDRCSNDFIIKIGNSPLIKNQIRKKVYSSIKGSKQRSFELSQMKI</sequence>
<name>A0AAD2D690_EUPCR</name>
<dbReference type="AlphaFoldDB" id="A0AAD2D690"/>
<organism evidence="3 4">
    <name type="scientific">Euplotes crassus</name>
    <dbReference type="NCBI Taxonomy" id="5936"/>
    <lineage>
        <taxon>Eukaryota</taxon>
        <taxon>Sar</taxon>
        <taxon>Alveolata</taxon>
        <taxon>Ciliophora</taxon>
        <taxon>Intramacronucleata</taxon>
        <taxon>Spirotrichea</taxon>
        <taxon>Hypotrichia</taxon>
        <taxon>Euplotida</taxon>
        <taxon>Euplotidae</taxon>
        <taxon>Moneuplotes</taxon>
    </lineage>
</organism>
<protein>
    <submittedName>
        <fullName evidence="3">Uncharacterized protein</fullName>
    </submittedName>
</protein>
<feature type="compositionally biased region" description="Basic and acidic residues" evidence="2">
    <location>
        <begin position="1"/>
        <end position="26"/>
    </location>
</feature>